<organism evidence="11 12">
    <name type="scientific">Desulfosalsimonas propionicica</name>
    <dbReference type="NCBI Taxonomy" id="332175"/>
    <lineage>
        <taxon>Bacteria</taxon>
        <taxon>Pseudomonadati</taxon>
        <taxon>Thermodesulfobacteriota</taxon>
        <taxon>Desulfobacteria</taxon>
        <taxon>Desulfobacterales</taxon>
        <taxon>Desulfosalsimonadaceae</taxon>
        <taxon>Desulfosalsimonas</taxon>
    </lineage>
</organism>
<feature type="transmembrane region" description="Helical" evidence="9">
    <location>
        <begin position="55"/>
        <end position="73"/>
    </location>
</feature>
<evidence type="ECO:0000256" key="6">
    <source>
        <dbReference type="ARBA" id="ARBA00022989"/>
    </source>
</evidence>
<sequence>MKLSPEKSVSLFFCIAAGVVLACAFDKTGAGFAAWFAPGLLLVGICRVSGRTAFLFGLLAGFVHYLLLLYWLVPTMHRYGPMSVWLSFFALLLLAFYLALYTGVFAWAVTLVPVRPVFLVVWVPVCWVALEYAKTFLFTGFPWGLAGYSQYRYPVLIQSADLFGVYGVSFFVCAVSAGLFLFFMHLFHGRWQNRLVGQGAAVAGLLITAGLFFANGGYGMFRLSEQDAAGKPSSQLRVSVIQANIEQSLKWDDAYVEAILDKYIRLSLSAAEKQPDLVVWPETAVPFYFFNDAKRTRRVLDMAERMKKPLLAGAPAYERREDSGGLDLFNSAYLIDHRGRVKGRYDKVHLVPFGEYVPLKKWLPFVGKIVPETGDFSSGRPGRLLSAGNADMGVQICYEIIFPHLSAAMVRAGADILVNITNDAWFGNTSAPFQHFSMAVFRAVENRRPVVRAANTGISGFIDPAGRIRASSAVFQTTSLTRDVAPAEGKVGFYTRYPHLLPGFCSAAALVFLLAGLRKGLRTRRAS</sequence>
<evidence type="ECO:0000256" key="2">
    <source>
        <dbReference type="ARBA" id="ARBA00010065"/>
    </source>
</evidence>
<dbReference type="GO" id="GO:0005886">
    <property type="term" value="C:plasma membrane"/>
    <property type="evidence" value="ECO:0007669"/>
    <property type="project" value="UniProtKB-SubCell"/>
</dbReference>
<accession>A0A7W0CAW5</accession>
<dbReference type="EMBL" id="JACDUS010000008">
    <property type="protein sequence ID" value="MBA2882294.1"/>
    <property type="molecule type" value="Genomic_DNA"/>
</dbReference>
<keyword evidence="4 9" id="KW-0808">Transferase</keyword>
<feature type="transmembrane region" description="Helical" evidence="9">
    <location>
        <begin position="500"/>
        <end position="517"/>
    </location>
</feature>
<comment type="subcellular location">
    <subcellularLocation>
        <location evidence="1 9">Cell membrane</location>
        <topology evidence="1 9">Multi-pass membrane protein</topology>
    </subcellularLocation>
</comment>
<feature type="transmembrane region" description="Helical" evidence="9">
    <location>
        <begin position="195"/>
        <end position="214"/>
    </location>
</feature>
<dbReference type="NCBIfam" id="TIGR00546">
    <property type="entry name" value="lnt"/>
    <property type="match status" value="1"/>
</dbReference>
<feature type="transmembrane region" description="Helical" evidence="9">
    <location>
        <begin position="117"/>
        <end position="143"/>
    </location>
</feature>
<dbReference type="Pfam" id="PF20154">
    <property type="entry name" value="LNT_N"/>
    <property type="match status" value="1"/>
</dbReference>
<dbReference type="InterPro" id="IPR036526">
    <property type="entry name" value="C-N_Hydrolase_sf"/>
</dbReference>
<protein>
    <recommendedName>
        <fullName evidence="9">Apolipoprotein N-acyltransferase</fullName>
        <shortName evidence="9">ALP N-acyltransferase</shortName>
        <ecNumber evidence="9">2.3.1.269</ecNumber>
    </recommendedName>
</protein>
<evidence type="ECO:0000256" key="7">
    <source>
        <dbReference type="ARBA" id="ARBA00023136"/>
    </source>
</evidence>
<feature type="domain" description="CN hydrolase" evidence="10">
    <location>
        <begin position="241"/>
        <end position="486"/>
    </location>
</feature>
<dbReference type="InterPro" id="IPR045378">
    <property type="entry name" value="LNT_N"/>
</dbReference>
<dbReference type="GO" id="GO:0016410">
    <property type="term" value="F:N-acyltransferase activity"/>
    <property type="evidence" value="ECO:0007669"/>
    <property type="project" value="UniProtKB-UniRule"/>
</dbReference>
<comment type="catalytic activity">
    <reaction evidence="9">
        <text>N-terminal S-1,2-diacyl-sn-glyceryl-L-cysteinyl-[lipoprotein] + a glycerophospholipid = N-acyl-S-1,2-diacyl-sn-glyceryl-L-cysteinyl-[lipoprotein] + a 2-acyl-sn-glycero-3-phospholipid + H(+)</text>
        <dbReference type="Rhea" id="RHEA:48228"/>
        <dbReference type="Rhea" id="RHEA-COMP:14681"/>
        <dbReference type="Rhea" id="RHEA-COMP:14684"/>
        <dbReference type="ChEBI" id="CHEBI:15378"/>
        <dbReference type="ChEBI" id="CHEBI:136912"/>
        <dbReference type="ChEBI" id="CHEBI:140656"/>
        <dbReference type="ChEBI" id="CHEBI:140657"/>
        <dbReference type="ChEBI" id="CHEBI:140660"/>
        <dbReference type="EC" id="2.3.1.269"/>
    </reaction>
</comment>
<dbReference type="InterPro" id="IPR003010">
    <property type="entry name" value="C-N_Hydrolase"/>
</dbReference>
<dbReference type="InterPro" id="IPR004563">
    <property type="entry name" value="Apolipo_AcylTrfase"/>
</dbReference>
<feature type="transmembrane region" description="Helical" evidence="9">
    <location>
        <begin position="85"/>
        <end position="110"/>
    </location>
</feature>
<keyword evidence="12" id="KW-1185">Reference proteome</keyword>
<dbReference type="Pfam" id="PF00795">
    <property type="entry name" value="CN_hydrolase"/>
    <property type="match status" value="1"/>
</dbReference>
<comment type="similarity">
    <text evidence="2 9">Belongs to the CN hydrolase family. Apolipoprotein N-acyltransferase subfamily.</text>
</comment>
<dbReference type="UniPathway" id="UPA00666"/>
<dbReference type="PROSITE" id="PS50263">
    <property type="entry name" value="CN_HYDROLASE"/>
    <property type="match status" value="1"/>
</dbReference>
<comment type="function">
    <text evidence="9">Catalyzes the phospholipid dependent N-acylation of the N-terminal cysteine of apolipoprotein, the last step in lipoprotein maturation.</text>
</comment>
<dbReference type="RefSeq" id="WP_181551933.1">
    <property type="nucleotide sequence ID" value="NZ_JACDUS010000008.1"/>
</dbReference>
<proteinExistence type="inferred from homology"/>
<dbReference type="PANTHER" id="PTHR38686:SF1">
    <property type="entry name" value="APOLIPOPROTEIN N-ACYLTRANSFERASE"/>
    <property type="match status" value="1"/>
</dbReference>
<keyword evidence="6 9" id="KW-1133">Transmembrane helix</keyword>
<comment type="caution">
    <text evidence="11">The sequence shown here is derived from an EMBL/GenBank/DDBJ whole genome shotgun (WGS) entry which is preliminary data.</text>
</comment>
<evidence type="ECO:0000256" key="3">
    <source>
        <dbReference type="ARBA" id="ARBA00022475"/>
    </source>
</evidence>
<dbReference type="GO" id="GO:0042158">
    <property type="term" value="P:lipoprotein biosynthetic process"/>
    <property type="evidence" value="ECO:0007669"/>
    <property type="project" value="UniProtKB-UniRule"/>
</dbReference>
<evidence type="ECO:0000313" key="11">
    <source>
        <dbReference type="EMBL" id="MBA2882294.1"/>
    </source>
</evidence>
<dbReference type="EC" id="2.3.1.269" evidence="9"/>
<dbReference type="HAMAP" id="MF_01148">
    <property type="entry name" value="Lnt"/>
    <property type="match status" value="1"/>
</dbReference>
<comment type="pathway">
    <text evidence="9">Protein modification; lipoprotein biosynthesis (N-acyl transfer).</text>
</comment>
<dbReference type="SUPFAM" id="SSF56317">
    <property type="entry name" value="Carbon-nitrogen hydrolase"/>
    <property type="match status" value="1"/>
</dbReference>
<keyword evidence="8 9" id="KW-0012">Acyltransferase</keyword>
<evidence type="ECO:0000256" key="4">
    <source>
        <dbReference type="ARBA" id="ARBA00022679"/>
    </source>
</evidence>
<reference evidence="11 12" key="1">
    <citation type="submission" date="2020-07" db="EMBL/GenBank/DDBJ databases">
        <title>Genomic Encyclopedia of Type Strains, Phase IV (KMG-IV): sequencing the most valuable type-strain genomes for metagenomic binning, comparative biology and taxonomic classification.</title>
        <authorList>
            <person name="Goeker M."/>
        </authorList>
    </citation>
    <scope>NUCLEOTIDE SEQUENCE [LARGE SCALE GENOMIC DNA]</scope>
    <source>
        <strain evidence="11 12">DSM 17721</strain>
    </source>
</reference>
<evidence type="ECO:0000259" key="10">
    <source>
        <dbReference type="PROSITE" id="PS50263"/>
    </source>
</evidence>
<keyword evidence="7 9" id="KW-0472">Membrane</keyword>
<feature type="transmembrane region" description="Helical" evidence="9">
    <location>
        <begin position="32"/>
        <end position="48"/>
    </location>
</feature>
<name>A0A7W0CAW5_9BACT</name>
<dbReference type="Proteomes" id="UP000525298">
    <property type="component" value="Unassembled WGS sequence"/>
</dbReference>
<evidence type="ECO:0000256" key="9">
    <source>
        <dbReference type="HAMAP-Rule" id="MF_01148"/>
    </source>
</evidence>
<feature type="transmembrane region" description="Helical" evidence="9">
    <location>
        <begin position="163"/>
        <end position="183"/>
    </location>
</feature>
<dbReference type="PROSITE" id="PS51257">
    <property type="entry name" value="PROKAR_LIPOPROTEIN"/>
    <property type="match status" value="1"/>
</dbReference>
<keyword evidence="5 9" id="KW-0812">Transmembrane</keyword>
<dbReference type="PANTHER" id="PTHR38686">
    <property type="entry name" value="APOLIPOPROTEIN N-ACYLTRANSFERASE"/>
    <property type="match status" value="1"/>
</dbReference>
<keyword evidence="3 9" id="KW-1003">Cell membrane</keyword>
<gene>
    <name evidence="9" type="primary">lnt</name>
    <name evidence="11" type="ORF">HNR65_002636</name>
</gene>
<dbReference type="AlphaFoldDB" id="A0A7W0CAW5"/>
<dbReference type="CDD" id="cd07571">
    <property type="entry name" value="ALP_N-acyl_transferase"/>
    <property type="match status" value="1"/>
</dbReference>
<evidence type="ECO:0000256" key="1">
    <source>
        <dbReference type="ARBA" id="ARBA00004651"/>
    </source>
</evidence>
<evidence type="ECO:0000256" key="8">
    <source>
        <dbReference type="ARBA" id="ARBA00023315"/>
    </source>
</evidence>
<dbReference type="Gene3D" id="3.60.110.10">
    <property type="entry name" value="Carbon-nitrogen hydrolase"/>
    <property type="match status" value="1"/>
</dbReference>
<evidence type="ECO:0000256" key="5">
    <source>
        <dbReference type="ARBA" id="ARBA00022692"/>
    </source>
</evidence>
<keyword evidence="11" id="KW-0449">Lipoprotein</keyword>
<evidence type="ECO:0000313" key="12">
    <source>
        <dbReference type="Proteomes" id="UP000525298"/>
    </source>
</evidence>